<dbReference type="GeneID" id="35803759"/>
<dbReference type="Proteomes" id="UP000223596">
    <property type="component" value="Unassembled WGS sequence"/>
</dbReference>
<reference evidence="1 2" key="1">
    <citation type="submission" date="2017-09" db="EMBL/GenBank/DDBJ databases">
        <title>Evaluation of Pacific Biosciences Sequencing Technology to Finishing C. thermocellum Genome Sequences.</title>
        <authorList>
            <person name="Brown S."/>
        </authorList>
    </citation>
    <scope>NUCLEOTIDE SEQUENCE [LARGE SCALE GENOMIC DNA]</scope>
    <source>
        <strain evidence="1 2">AD2</strain>
    </source>
</reference>
<dbReference type="AlphaFoldDB" id="A0AB36TFV6"/>
<dbReference type="Pfam" id="PF10719">
    <property type="entry name" value="ComFB"/>
    <property type="match status" value="1"/>
</dbReference>
<comment type="caution">
    <text evidence="1">The sequence shown here is derived from an EMBL/GenBank/DDBJ whole genome shotgun (WGS) entry which is preliminary data.</text>
</comment>
<accession>A0AB36TFV6</accession>
<evidence type="ECO:0000313" key="2">
    <source>
        <dbReference type="Proteomes" id="UP000223596"/>
    </source>
</evidence>
<dbReference type="InterPro" id="IPR019657">
    <property type="entry name" value="ComFB"/>
</dbReference>
<name>A0AB36TFV6_ACETH</name>
<organism evidence="1 2">
    <name type="scientific">Acetivibrio thermocellus AD2</name>
    <dbReference type="NCBI Taxonomy" id="1138384"/>
    <lineage>
        <taxon>Bacteria</taxon>
        <taxon>Bacillati</taxon>
        <taxon>Bacillota</taxon>
        <taxon>Clostridia</taxon>
        <taxon>Eubacteriales</taxon>
        <taxon>Oscillospiraceae</taxon>
        <taxon>Acetivibrio</taxon>
    </lineage>
</organism>
<dbReference type="EMBL" id="PDBW01000001">
    <property type="protein sequence ID" value="PFH02648.1"/>
    <property type="molecule type" value="Genomic_DNA"/>
</dbReference>
<dbReference type="SMR" id="A0AB36TFV6"/>
<evidence type="ECO:0000313" key="1">
    <source>
        <dbReference type="EMBL" id="PFH02648.1"/>
    </source>
</evidence>
<gene>
    <name evidence="1" type="ORF">M972_111433</name>
</gene>
<dbReference type="RefSeq" id="WP_003517147.1">
    <property type="nucleotide sequence ID" value="NZ_CP013828.1"/>
</dbReference>
<proteinExistence type="predicted"/>
<sequence length="88" mass="9948">MSQIKNYMEEVVFSLMKDVLSDINVCSCEKCRMDIAAIALNNLPPKYIVTDKGELYSKVDSLKQQFEVDVISALAKAAVIVKRNPRHE</sequence>
<protein>
    <submittedName>
        <fullName evidence="1">Competence protein ComFB</fullName>
    </submittedName>
</protein>